<name>A0ABU8TRK6_9HYPH</name>
<evidence type="ECO:0000313" key="4">
    <source>
        <dbReference type="Proteomes" id="UP001385499"/>
    </source>
</evidence>
<dbReference type="Pfam" id="PF13279">
    <property type="entry name" value="4HBT_2"/>
    <property type="match status" value="1"/>
</dbReference>
<dbReference type="RefSeq" id="WP_340277562.1">
    <property type="nucleotide sequence ID" value="NZ_JBAKIA010000027.1"/>
</dbReference>
<dbReference type="GO" id="GO:0016787">
    <property type="term" value="F:hydrolase activity"/>
    <property type="evidence" value="ECO:0007669"/>
    <property type="project" value="UniProtKB-KW"/>
</dbReference>
<keyword evidence="4" id="KW-1185">Reference proteome</keyword>
<evidence type="ECO:0000256" key="1">
    <source>
        <dbReference type="ARBA" id="ARBA00005953"/>
    </source>
</evidence>
<dbReference type="PANTHER" id="PTHR31793:SF27">
    <property type="entry name" value="NOVEL THIOESTERASE SUPERFAMILY DOMAIN AND SAPOSIN A-TYPE DOMAIN CONTAINING PROTEIN (0610012H03RIK)"/>
    <property type="match status" value="1"/>
</dbReference>
<accession>A0ABU8TRK6</accession>
<dbReference type="Gene3D" id="3.10.129.10">
    <property type="entry name" value="Hotdog Thioesterase"/>
    <property type="match status" value="1"/>
</dbReference>
<evidence type="ECO:0000313" key="3">
    <source>
        <dbReference type="EMBL" id="MEJ8476784.1"/>
    </source>
</evidence>
<comment type="caution">
    <text evidence="3">The sequence shown here is derived from an EMBL/GenBank/DDBJ whole genome shotgun (WGS) entry which is preliminary data.</text>
</comment>
<organism evidence="3 4">
    <name type="scientific">Roseibium algae</name>
    <dbReference type="NCBI Taxonomy" id="3123038"/>
    <lineage>
        <taxon>Bacteria</taxon>
        <taxon>Pseudomonadati</taxon>
        <taxon>Pseudomonadota</taxon>
        <taxon>Alphaproteobacteria</taxon>
        <taxon>Hyphomicrobiales</taxon>
        <taxon>Stappiaceae</taxon>
        <taxon>Roseibium</taxon>
    </lineage>
</organism>
<comment type="similarity">
    <text evidence="1">Belongs to the 4-hydroxybenzoyl-CoA thioesterase family.</text>
</comment>
<dbReference type="CDD" id="cd00586">
    <property type="entry name" value="4HBT"/>
    <property type="match status" value="1"/>
</dbReference>
<dbReference type="EC" id="3.1.2.-" evidence="3"/>
<keyword evidence="2 3" id="KW-0378">Hydrolase</keyword>
<protein>
    <submittedName>
        <fullName evidence="3">Thioesterase family protein</fullName>
        <ecNumber evidence="3">3.1.2.-</ecNumber>
    </submittedName>
</protein>
<sequence>MPVDPCGIEGFPIQSTDKLRYCDCDPQGHINNSVFSTFLETGRTEFLYTGSHPFVDKGCGLVIARLEMDFIAELHWPGSVVIGSRVLKVGNSSITLDQAVFQDDVLAARAKTVLVQMDQAIRKPRPLSEQARERLTASKG</sequence>
<proteinExistence type="inferred from homology"/>
<dbReference type="SUPFAM" id="SSF54637">
    <property type="entry name" value="Thioesterase/thiol ester dehydrase-isomerase"/>
    <property type="match status" value="1"/>
</dbReference>
<dbReference type="EMBL" id="JBAKIA010000027">
    <property type="protein sequence ID" value="MEJ8476784.1"/>
    <property type="molecule type" value="Genomic_DNA"/>
</dbReference>
<dbReference type="PANTHER" id="PTHR31793">
    <property type="entry name" value="4-HYDROXYBENZOYL-COA THIOESTERASE FAMILY MEMBER"/>
    <property type="match status" value="1"/>
</dbReference>
<reference evidence="3 4" key="1">
    <citation type="submission" date="2024-02" db="EMBL/GenBank/DDBJ databases">
        <title>Roseibium algae sp. nov., isolated from marine alga (Grateloupia sp.), showing potential in myo-inositol conversion.</title>
        <authorList>
            <person name="Wang Y."/>
        </authorList>
    </citation>
    <scope>NUCLEOTIDE SEQUENCE [LARGE SCALE GENOMIC DNA]</scope>
    <source>
        <strain evidence="3 4">H3510</strain>
    </source>
</reference>
<gene>
    <name evidence="3" type="ORF">V6575_22110</name>
</gene>
<dbReference type="Proteomes" id="UP001385499">
    <property type="component" value="Unassembled WGS sequence"/>
</dbReference>
<dbReference type="InterPro" id="IPR050563">
    <property type="entry name" value="4-hydroxybenzoyl-CoA_TE"/>
</dbReference>
<evidence type="ECO:0000256" key="2">
    <source>
        <dbReference type="ARBA" id="ARBA00022801"/>
    </source>
</evidence>
<dbReference type="InterPro" id="IPR029069">
    <property type="entry name" value="HotDog_dom_sf"/>
</dbReference>